<reference evidence="2 3" key="1">
    <citation type="submission" date="2020-10" db="EMBL/GenBank/DDBJ databases">
        <title>Sequencing the genomes of 1000 actinobacteria strains.</title>
        <authorList>
            <person name="Klenk H.-P."/>
        </authorList>
    </citation>
    <scope>NUCLEOTIDE SEQUENCE [LARGE SCALE GENOMIC DNA]</scope>
    <source>
        <strain evidence="2 3">DSM 46744</strain>
    </source>
</reference>
<sequence>MALRSLVAITALGSALAVLGCADAEARPPGGTPGETRGGDRTVRVGEEFTLAPGNAARTAGGFAVRFAGVAEDGRCPREVQCVWEGDAAVTVEITAAGASPVVRELHTGRRFAAETTVGGRTVRLLGLSPAARRDGVPAARYRARLTIG</sequence>
<dbReference type="EMBL" id="JADBDZ010000001">
    <property type="protein sequence ID" value="MBE1537296.1"/>
    <property type="molecule type" value="Genomic_DNA"/>
</dbReference>
<gene>
    <name evidence="2" type="ORF">H4W34_007129</name>
</gene>
<feature type="signal peptide" evidence="1">
    <location>
        <begin position="1"/>
        <end position="17"/>
    </location>
</feature>
<proteinExistence type="predicted"/>
<comment type="caution">
    <text evidence="2">The sequence shown here is derived from an EMBL/GenBank/DDBJ whole genome shotgun (WGS) entry which is preliminary data.</text>
</comment>
<dbReference type="PROSITE" id="PS51257">
    <property type="entry name" value="PROKAR_LIPOPROTEIN"/>
    <property type="match status" value="1"/>
</dbReference>
<keyword evidence="3" id="KW-1185">Reference proteome</keyword>
<name>A0ABR9K361_9ACTN</name>
<dbReference type="RefSeq" id="WP_192763199.1">
    <property type="nucleotide sequence ID" value="NZ_JADBDZ010000001.1"/>
</dbReference>
<evidence type="ECO:0000313" key="2">
    <source>
        <dbReference type="EMBL" id="MBE1537296.1"/>
    </source>
</evidence>
<keyword evidence="1" id="KW-0732">Signal</keyword>
<dbReference type="Proteomes" id="UP000627838">
    <property type="component" value="Unassembled WGS sequence"/>
</dbReference>
<protein>
    <recommendedName>
        <fullName evidence="4">Lipoprotein</fullName>
    </recommendedName>
</protein>
<evidence type="ECO:0000313" key="3">
    <source>
        <dbReference type="Proteomes" id="UP000627838"/>
    </source>
</evidence>
<organism evidence="2 3">
    <name type="scientific">Actinomadura algeriensis</name>
    <dbReference type="NCBI Taxonomy" id="1679523"/>
    <lineage>
        <taxon>Bacteria</taxon>
        <taxon>Bacillati</taxon>
        <taxon>Actinomycetota</taxon>
        <taxon>Actinomycetes</taxon>
        <taxon>Streptosporangiales</taxon>
        <taxon>Thermomonosporaceae</taxon>
        <taxon>Actinomadura</taxon>
    </lineage>
</organism>
<evidence type="ECO:0000256" key="1">
    <source>
        <dbReference type="SAM" id="SignalP"/>
    </source>
</evidence>
<accession>A0ABR9K361</accession>
<evidence type="ECO:0008006" key="4">
    <source>
        <dbReference type="Google" id="ProtNLM"/>
    </source>
</evidence>
<feature type="chain" id="PRO_5046266820" description="Lipoprotein" evidence="1">
    <location>
        <begin position="18"/>
        <end position="149"/>
    </location>
</feature>